<keyword evidence="3" id="KW-0611">Plant defense</keyword>
<dbReference type="FunFam" id="3.40.50.10140:FF:000007">
    <property type="entry name" value="Disease resistance protein (TIR-NBS-LRR class)"/>
    <property type="match status" value="1"/>
</dbReference>
<dbReference type="AlphaFoldDB" id="A0A9D5BK37"/>
<keyword evidence="1" id="KW-0433">Leucine-rich repeat</keyword>
<keyword evidence="7" id="KW-1185">Reference proteome</keyword>
<dbReference type="InterPro" id="IPR058546">
    <property type="entry name" value="RPS4B/Roq1-like_LRR"/>
</dbReference>
<reference evidence="6 7" key="1">
    <citation type="journal article" date="2022" name="Nat. Genet.">
        <title>Improved pea reference genome and pan-genome highlight genomic features and evolutionary characteristics.</title>
        <authorList>
            <person name="Yang T."/>
            <person name="Liu R."/>
            <person name="Luo Y."/>
            <person name="Hu S."/>
            <person name="Wang D."/>
            <person name="Wang C."/>
            <person name="Pandey M.K."/>
            <person name="Ge S."/>
            <person name="Xu Q."/>
            <person name="Li N."/>
            <person name="Li G."/>
            <person name="Huang Y."/>
            <person name="Saxena R.K."/>
            <person name="Ji Y."/>
            <person name="Li M."/>
            <person name="Yan X."/>
            <person name="He Y."/>
            <person name="Liu Y."/>
            <person name="Wang X."/>
            <person name="Xiang C."/>
            <person name="Varshney R.K."/>
            <person name="Ding H."/>
            <person name="Gao S."/>
            <person name="Zong X."/>
        </authorList>
    </citation>
    <scope>NUCLEOTIDE SEQUENCE [LARGE SCALE GENOMIC DNA]</scope>
    <source>
        <strain evidence="6 7">cv. Zhongwan 6</strain>
    </source>
</reference>
<evidence type="ECO:0000256" key="3">
    <source>
        <dbReference type="ARBA" id="ARBA00022821"/>
    </source>
</evidence>
<dbReference type="PANTHER" id="PTHR11017">
    <property type="entry name" value="LEUCINE-RICH REPEAT-CONTAINING PROTEIN"/>
    <property type="match status" value="1"/>
</dbReference>
<dbReference type="Pfam" id="PF00931">
    <property type="entry name" value="NB-ARC"/>
    <property type="match status" value="1"/>
</dbReference>
<dbReference type="InterPro" id="IPR027417">
    <property type="entry name" value="P-loop_NTPase"/>
</dbReference>
<dbReference type="Gene3D" id="3.40.50.10140">
    <property type="entry name" value="Toll/interleukin-1 receptor homology (TIR) domain"/>
    <property type="match status" value="1"/>
</dbReference>
<protein>
    <recommendedName>
        <fullName evidence="5">TIR domain-containing protein</fullName>
    </recommendedName>
</protein>
<evidence type="ECO:0000259" key="5">
    <source>
        <dbReference type="PROSITE" id="PS50104"/>
    </source>
</evidence>
<dbReference type="GO" id="GO:0043531">
    <property type="term" value="F:ADP binding"/>
    <property type="evidence" value="ECO:0007669"/>
    <property type="project" value="InterPro"/>
</dbReference>
<dbReference type="SUPFAM" id="SSF52058">
    <property type="entry name" value="L domain-like"/>
    <property type="match status" value="1"/>
</dbReference>
<dbReference type="InterPro" id="IPR035897">
    <property type="entry name" value="Toll_tir_struct_dom_sf"/>
</dbReference>
<dbReference type="Gramene" id="Psat01G0333800-T1">
    <property type="protein sequence ID" value="KAI5445031.1"/>
    <property type="gene ID" value="KIW84_013338"/>
</dbReference>
<gene>
    <name evidence="6" type="ORF">KIW84_013338</name>
</gene>
<dbReference type="InterPro" id="IPR042197">
    <property type="entry name" value="Apaf_helical"/>
</dbReference>
<dbReference type="PRINTS" id="PR00364">
    <property type="entry name" value="DISEASERSIST"/>
</dbReference>
<dbReference type="InterPro" id="IPR036390">
    <property type="entry name" value="WH_DNA-bd_sf"/>
</dbReference>
<feature type="domain" description="TIR" evidence="5">
    <location>
        <begin position="28"/>
        <end position="202"/>
    </location>
</feature>
<comment type="caution">
    <text evidence="6">The sequence shown here is derived from an EMBL/GenBank/DDBJ whole genome shotgun (WGS) entry which is preliminary data.</text>
</comment>
<dbReference type="GO" id="GO:0007165">
    <property type="term" value="P:signal transduction"/>
    <property type="evidence" value="ECO:0007669"/>
    <property type="project" value="InterPro"/>
</dbReference>
<dbReference type="Proteomes" id="UP001058974">
    <property type="component" value="Chromosome 1"/>
</dbReference>
<dbReference type="PROSITE" id="PS50104">
    <property type="entry name" value="TIR"/>
    <property type="match status" value="1"/>
</dbReference>
<evidence type="ECO:0000256" key="2">
    <source>
        <dbReference type="ARBA" id="ARBA00022737"/>
    </source>
</evidence>
<dbReference type="InterPro" id="IPR000157">
    <property type="entry name" value="TIR_dom"/>
</dbReference>
<accession>A0A9D5BK37</accession>
<keyword evidence="4" id="KW-0520">NAD</keyword>
<dbReference type="GO" id="GO:0006952">
    <property type="term" value="P:defense response"/>
    <property type="evidence" value="ECO:0007669"/>
    <property type="project" value="UniProtKB-KW"/>
</dbReference>
<evidence type="ECO:0000313" key="7">
    <source>
        <dbReference type="Proteomes" id="UP001058974"/>
    </source>
</evidence>
<sequence>CLQPQSICSSSVLMMKDKSYSVQVTTLPLNGTVGAFAPPHPLHQTSPLISFTGNLYKALTDKGIRTFIDDRELQRGKEITPSLVKAIEESRIVIPVFSTNYASSSFCLDELVHINECVNRKGRLVLPVFYGVDPSHVRHQTGSFGEGLDKLEDRFQNNMERLKNWKLALNQVANLSGYHFNIRNEYEYEFIGKIVQEVSNKIYRGPLHVAHYPVGLESRLLQLMSRLDVESDHGIQMLGIYGIGGLGKSTLARAVYNLIADRFECLCFLHNVRENSAKHGLEQLQEKILSKTVDLDIKIGDVSEGIPIIKQRLQRKKVLLILDDVDKLKQLQVMAGGLDWFGPGSIVIITTRDQHLLASHGIYKKYQVQALNKKESLELLSWKAFKHTAVASSYDDILDHAIAYASGLPLVLEVLGPNLFGKNIEEWKSILHMYERIPNREVQKKLKVSFDALEEDEQGVFLDIAYFFKGYDLREVKDILCAHHGQCIDYLIGVLVEKNLIKIIHLDSHATVTLHDLIEDMGKEIVRQESPKKPGKRSRLWFYEDIVKVFEENLGTSQIEIIYLKFPLFEEEVDNEEEVEWKGDELKKMKNLKTLIIKNGRFSRAPEQLPNSLRVLEWPGYPSKYMPCDFCPKKLSICKLSENGFTSFELSGSLKKRFLHLKKLNIDNSGCITQILDVSGLPNLEEFSFRKCENLVTVHDSIGFLNKLKILDAFGCSKLKSFPPLKLTSLEELELSYCKSLENFPEILGKMENLTDIFFVDTSIQELPFSFQNLTRLRNLRLWVREKRILQNNIPMKPKLLIDASGCLSPKPNDKLSSRVSSNLQTLGLPQCNPSNEFLSLILTWFANVEYVDLSGNNFTTLLKCLEECCFVISLNLNGCKYLREIHGIPPKLKRLSALQCKSLTAMSRSMLLNQGLRSNLHHERLVKWEWQITKDL</sequence>
<dbReference type="InterPro" id="IPR002182">
    <property type="entry name" value="NB-ARC"/>
</dbReference>
<keyword evidence="2" id="KW-0677">Repeat</keyword>
<dbReference type="SUPFAM" id="SSF52540">
    <property type="entry name" value="P-loop containing nucleoside triphosphate hydrolases"/>
    <property type="match status" value="1"/>
</dbReference>
<dbReference type="Pfam" id="PF23286">
    <property type="entry name" value="LRR_13"/>
    <property type="match status" value="1"/>
</dbReference>
<evidence type="ECO:0000256" key="1">
    <source>
        <dbReference type="ARBA" id="ARBA00022614"/>
    </source>
</evidence>
<dbReference type="InterPro" id="IPR058192">
    <property type="entry name" value="WHD_ROQ1-like"/>
</dbReference>
<dbReference type="InterPro" id="IPR044974">
    <property type="entry name" value="Disease_R_plants"/>
</dbReference>
<dbReference type="SMART" id="SM00255">
    <property type="entry name" value="TIR"/>
    <property type="match status" value="1"/>
</dbReference>
<feature type="non-terminal residue" evidence="6">
    <location>
        <position position="937"/>
    </location>
</feature>
<dbReference type="Gene3D" id="1.10.8.430">
    <property type="entry name" value="Helical domain of apoptotic protease-activating factors"/>
    <property type="match status" value="1"/>
</dbReference>
<dbReference type="SUPFAM" id="SSF52200">
    <property type="entry name" value="Toll/Interleukin receptor TIR domain"/>
    <property type="match status" value="1"/>
</dbReference>
<dbReference type="PANTHER" id="PTHR11017:SF219">
    <property type="entry name" value="ARCHAEAL ATPASE"/>
    <property type="match status" value="1"/>
</dbReference>
<evidence type="ECO:0000256" key="4">
    <source>
        <dbReference type="ARBA" id="ARBA00023027"/>
    </source>
</evidence>
<evidence type="ECO:0000313" key="6">
    <source>
        <dbReference type="EMBL" id="KAI5445031.1"/>
    </source>
</evidence>
<proteinExistence type="predicted"/>
<organism evidence="6 7">
    <name type="scientific">Pisum sativum</name>
    <name type="common">Garden pea</name>
    <name type="synonym">Lathyrus oleraceus</name>
    <dbReference type="NCBI Taxonomy" id="3888"/>
    <lineage>
        <taxon>Eukaryota</taxon>
        <taxon>Viridiplantae</taxon>
        <taxon>Streptophyta</taxon>
        <taxon>Embryophyta</taxon>
        <taxon>Tracheophyta</taxon>
        <taxon>Spermatophyta</taxon>
        <taxon>Magnoliopsida</taxon>
        <taxon>eudicotyledons</taxon>
        <taxon>Gunneridae</taxon>
        <taxon>Pentapetalae</taxon>
        <taxon>rosids</taxon>
        <taxon>fabids</taxon>
        <taxon>Fabales</taxon>
        <taxon>Fabaceae</taxon>
        <taxon>Papilionoideae</taxon>
        <taxon>50 kb inversion clade</taxon>
        <taxon>NPAAA clade</taxon>
        <taxon>Hologalegina</taxon>
        <taxon>IRL clade</taxon>
        <taxon>Fabeae</taxon>
        <taxon>Lathyrus</taxon>
    </lineage>
</organism>
<dbReference type="SUPFAM" id="SSF46785">
    <property type="entry name" value="Winged helix' DNA-binding domain"/>
    <property type="match status" value="1"/>
</dbReference>
<dbReference type="InterPro" id="IPR032675">
    <property type="entry name" value="LRR_dom_sf"/>
</dbReference>
<name>A0A9D5BK37_PEA</name>
<dbReference type="Pfam" id="PF01582">
    <property type="entry name" value="TIR"/>
    <property type="match status" value="1"/>
</dbReference>
<dbReference type="EMBL" id="JAMSHJ010000001">
    <property type="protein sequence ID" value="KAI5445031.1"/>
    <property type="molecule type" value="Genomic_DNA"/>
</dbReference>
<dbReference type="Gene3D" id="3.80.10.10">
    <property type="entry name" value="Ribonuclease Inhibitor"/>
    <property type="match status" value="2"/>
</dbReference>
<dbReference type="Gene3D" id="3.40.50.300">
    <property type="entry name" value="P-loop containing nucleotide triphosphate hydrolases"/>
    <property type="match status" value="1"/>
</dbReference>
<dbReference type="Pfam" id="PF23282">
    <property type="entry name" value="WHD_ROQ1"/>
    <property type="match status" value="1"/>
</dbReference>